<proteinExistence type="predicted"/>
<dbReference type="Proteomes" id="UP000092460">
    <property type="component" value="Unassembled WGS sequence"/>
</dbReference>
<organism evidence="2 3">
    <name type="scientific">Glossina palpalis gambiensis</name>
    <dbReference type="NCBI Taxonomy" id="67801"/>
    <lineage>
        <taxon>Eukaryota</taxon>
        <taxon>Metazoa</taxon>
        <taxon>Ecdysozoa</taxon>
        <taxon>Arthropoda</taxon>
        <taxon>Hexapoda</taxon>
        <taxon>Insecta</taxon>
        <taxon>Pterygota</taxon>
        <taxon>Neoptera</taxon>
        <taxon>Endopterygota</taxon>
        <taxon>Diptera</taxon>
        <taxon>Brachycera</taxon>
        <taxon>Muscomorpha</taxon>
        <taxon>Hippoboscoidea</taxon>
        <taxon>Glossinidae</taxon>
        <taxon>Glossina</taxon>
    </lineage>
</organism>
<evidence type="ECO:0008006" key="4">
    <source>
        <dbReference type="Google" id="ProtNLM"/>
    </source>
</evidence>
<feature type="region of interest" description="Disordered" evidence="1">
    <location>
        <begin position="127"/>
        <end position="167"/>
    </location>
</feature>
<name>A0A1B0BQR6_9MUSC</name>
<evidence type="ECO:0000313" key="3">
    <source>
        <dbReference type="Proteomes" id="UP000092460"/>
    </source>
</evidence>
<reference evidence="2" key="2">
    <citation type="submission" date="2020-05" db="UniProtKB">
        <authorList>
            <consortium name="EnsemblMetazoa"/>
        </authorList>
    </citation>
    <scope>IDENTIFICATION</scope>
    <source>
        <strain evidence="2">IAEA</strain>
    </source>
</reference>
<feature type="compositionally biased region" description="Basic and acidic residues" evidence="1">
    <location>
        <begin position="155"/>
        <end position="167"/>
    </location>
</feature>
<evidence type="ECO:0000256" key="1">
    <source>
        <dbReference type="SAM" id="MobiDB-lite"/>
    </source>
</evidence>
<sequence>MKWPLERIIHVHSVEDGVVRVVEIINVITDAYNGRICPLLLSPHQLNGELTLFKGHLPTLHALSMENDNLIELYKLVIRNETLITIISDNSYLAINAHRDEYISIHNYSLTKEVRKTTRVNAKLNKRSHGIGQQLQRESSKSALPFRPAPPINDRPAKEKHDEMLIK</sequence>
<evidence type="ECO:0000313" key="2">
    <source>
        <dbReference type="EnsemblMetazoa" id="GPPI037640-PA"/>
    </source>
</evidence>
<dbReference type="VEuPathDB" id="VectorBase:GPPI037640"/>
<accession>A0A1B0BQR6</accession>
<reference evidence="3" key="1">
    <citation type="submission" date="2015-01" db="EMBL/GenBank/DDBJ databases">
        <authorList>
            <person name="Aksoy S."/>
            <person name="Warren W."/>
            <person name="Wilson R.K."/>
        </authorList>
    </citation>
    <scope>NUCLEOTIDE SEQUENCE [LARGE SCALE GENOMIC DNA]</scope>
    <source>
        <strain evidence="3">IAEA</strain>
    </source>
</reference>
<protein>
    <recommendedName>
        <fullName evidence="4">DUF5641 domain-containing protein</fullName>
    </recommendedName>
</protein>
<keyword evidence="3" id="KW-1185">Reference proteome</keyword>
<dbReference type="AlphaFoldDB" id="A0A1B0BQR6"/>
<dbReference type="EnsemblMetazoa" id="GPPI037640-RA">
    <property type="protein sequence ID" value="GPPI037640-PA"/>
    <property type="gene ID" value="GPPI037640"/>
</dbReference>
<dbReference type="EMBL" id="JXJN01018750">
    <property type="status" value="NOT_ANNOTATED_CDS"/>
    <property type="molecule type" value="Genomic_DNA"/>
</dbReference>